<organism evidence="5 6">
    <name type="scientific">Edaphochlamys debaryana</name>
    <dbReference type="NCBI Taxonomy" id="47281"/>
    <lineage>
        <taxon>Eukaryota</taxon>
        <taxon>Viridiplantae</taxon>
        <taxon>Chlorophyta</taxon>
        <taxon>core chlorophytes</taxon>
        <taxon>Chlorophyceae</taxon>
        <taxon>CS clade</taxon>
        <taxon>Chlamydomonadales</taxon>
        <taxon>Chlamydomonadales incertae sedis</taxon>
        <taxon>Edaphochlamys</taxon>
    </lineage>
</organism>
<evidence type="ECO:0000313" key="5">
    <source>
        <dbReference type="EMBL" id="KAG2495540.1"/>
    </source>
</evidence>
<dbReference type="Pfam" id="PF03372">
    <property type="entry name" value="Exo_endo_phos"/>
    <property type="match status" value="1"/>
</dbReference>
<comment type="caution">
    <text evidence="5">The sequence shown here is derived from an EMBL/GenBank/DDBJ whole genome shotgun (WGS) entry which is preliminary data.</text>
</comment>
<evidence type="ECO:0000256" key="3">
    <source>
        <dbReference type="SAM" id="MobiDB-lite"/>
    </source>
</evidence>
<dbReference type="InterPro" id="IPR050410">
    <property type="entry name" value="CCR4/nocturin_mRNA_transcr"/>
</dbReference>
<sequence>MLNPPRKPAAAHFKVLQWNVLADGLAQNGDFCMVPPSCLEWEYRKPLLLQELLEADADIICLQELNHFDELRQALGELGYDGAFREKHASPALKYEYPPDGMAVFYRRSRFSVVPGGVEGRSFQDDCTGREQSQGYLAICLADRVVGDARLLVVTTHLKAKDGAECEELRFQQAQQLLRNIAATLDRLQGEGQAQGLAGPSNGSGPKPGPASAGSNGAGASNGNGSGAGTGAGSNGAAAAAKGGGGGAPPGRRCVVPVVVTGDFNTLPGSKTCRAFREHPLRLQSLWEQLPLDATLSSGSDVDMPPLPPAPPAPTASHPPAAPAPTAPQPPALSSAPPYNGSATASTLASSSYMSVGEEFSTWKFRVKGESKRISDYIYFTGCGALRPLSRWRMLTEEEIGPDGLPNRAYGSDHVSLCCEFEWDTVADLEWAPTRKEAEWG</sequence>
<evidence type="ECO:0000256" key="1">
    <source>
        <dbReference type="ARBA" id="ARBA00010774"/>
    </source>
</evidence>
<reference evidence="5" key="1">
    <citation type="journal article" date="2020" name="bioRxiv">
        <title>Comparative genomics of Chlamydomonas.</title>
        <authorList>
            <person name="Craig R.J."/>
            <person name="Hasan A.R."/>
            <person name="Ness R.W."/>
            <person name="Keightley P.D."/>
        </authorList>
    </citation>
    <scope>NUCLEOTIDE SEQUENCE</scope>
    <source>
        <strain evidence="5">CCAP 11/70</strain>
    </source>
</reference>
<evidence type="ECO:0000313" key="6">
    <source>
        <dbReference type="Proteomes" id="UP000612055"/>
    </source>
</evidence>
<dbReference type="InterPro" id="IPR036691">
    <property type="entry name" value="Endo/exonu/phosph_ase_sf"/>
</dbReference>
<name>A0A835Y3U3_9CHLO</name>
<dbReference type="Proteomes" id="UP000612055">
    <property type="component" value="Unassembled WGS sequence"/>
</dbReference>
<dbReference type="SUPFAM" id="SSF56219">
    <property type="entry name" value="DNase I-like"/>
    <property type="match status" value="1"/>
</dbReference>
<dbReference type="InterPro" id="IPR005135">
    <property type="entry name" value="Endo/exonuclease/phosphatase"/>
</dbReference>
<comment type="similarity">
    <text evidence="1">Belongs to the CCR4/nocturin family.</text>
</comment>
<feature type="region of interest" description="Disordered" evidence="3">
    <location>
        <begin position="297"/>
        <end position="341"/>
    </location>
</feature>
<dbReference type="EMBL" id="JAEHOE010000024">
    <property type="protein sequence ID" value="KAG2495540.1"/>
    <property type="molecule type" value="Genomic_DNA"/>
</dbReference>
<accession>A0A835Y3U3</accession>
<feature type="compositionally biased region" description="Low complexity" evidence="3">
    <location>
        <begin position="332"/>
        <end position="341"/>
    </location>
</feature>
<feature type="compositionally biased region" description="Pro residues" evidence="3">
    <location>
        <begin position="305"/>
        <end position="314"/>
    </location>
</feature>
<feature type="compositionally biased region" description="Gly residues" evidence="3">
    <location>
        <begin position="216"/>
        <end position="234"/>
    </location>
</feature>
<dbReference type="Gene3D" id="3.60.10.10">
    <property type="entry name" value="Endonuclease/exonuclease/phosphatase"/>
    <property type="match status" value="1"/>
</dbReference>
<feature type="compositionally biased region" description="Low complexity" evidence="3">
    <location>
        <begin position="193"/>
        <end position="215"/>
    </location>
</feature>
<proteinExistence type="inferred from homology"/>
<keyword evidence="2" id="KW-0378">Hydrolase</keyword>
<keyword evidence="6" id="KW-1185">Reference proteome</keyword>
<dbReference type="PANTHER" id="PTHR12121:SF45">
    <property type="entry name" value="NOCTURNIN"/>
    <property type="match status" value="1"/>
</dbReference>
<gene>
    <name evidence="5" type="ORF">HYH03_006483</name>
</gene>
<feature type="region of interest" description="Disordered" evidence="3">
    <location>
        <begin position="193"/>
        <end position="250"/>
    </location>
</feature>
<protein>
    <recommendedName>
        <fullName evidence="4">Endonuclease/exonuclease/phosphatase domain-containing protein</fullName>
    </recommendedName>
</protein>
<dbReference type="GO" id="GO:0006139">
    <property type="term" value="P:nucleobase-containing compound metabolic process"/>
    <property type="evidence" value="ECO:0007669"/>
    <property type="project" value="UniProtKB-ARBA"/>
</dbReference>
<feature type="domain" description="Endonuclease/exonuclease/phosphatase" evidence="4">
    <location>
        <begin position="16"/>
        <end position="414"/>
    </location>
</feature>
<dbReference type="OrthoDB" id="2866996at2759"/>
<evidence type="ECO:0000259" key="4">
    <source>
        <dbReference type="Pfam" id="PF03372"/>
    </source>
</evidence>
<dbReference type="GO" id="GO:0000175">
    <property type="term" value="F:3'-5'-RNA exonuclease activity"/>
    <property type="evidence" value="ECO:0007669"/>
    <property type="project" value="TreeGrafter"/>
</dbReference>
<dbReference type="AlphaFoldDB" id="A0A835Y3U3"/>
<feature type="compositionally biased region" description="Pro residues" evidence="3">
    <location>
        <begin position="320"/>
        <end position="331"/>
    </location>
</feature>
<dbReference type="PANTHER" id="PTHR12121">
    <property type="entry name" value="CARBON CATABOLITE REPRESSOR PROTEIN 4"/>
    <property type="match status" value="1"/>
</dbReference>
<evidence type="ECO:0000256" key="2">
    <source>
        <dbReference type="ARBA" id="ARBA00022801"/>
    </source>
</evidence>